<evidence type="ECO:0000313" key="4">
    <source>
        <dbReference type="Proteomes" id="UP001225378"/>
    </source>
</evidence>
<keyword evidence="4" id="KW-1185">Reference proteome</keyword>
<feature type="chain" id="PRO_5043896599" evidence="2">
    <location>
        <begin position="27"/>
        <end position="258"/>
    </location>
</feature>
<dbReference type="Proteomes" id="UP001225378">
    <property type="component" value="Chromosome"/>
</dbReference>
<reference evidence="3 4" key="1">
    <citation type="journal article" date="2024" name="Microbiology">
        <title>Methylomarinum rosea sp. nov., a novel halophilic methanotrophic bacterium from the hypersaline Lake Elton.</title>
        <authorList>
            <person name="Suleimanov R.Z."/>
            <person name="Oshkin I.Y."/>
            <person name="Danilova O.V."/>
            <person name="Suzina N.E."/>
            <person name="Dedysh S.N."/>
        </authorList>
    </citation>
    <scope>NUCLEOTIDE SEQUENCE [LARGE SCALE GENOMIC DNA]</scope>
    <source>
        <strain evidence="3 4">Ch1-1</strain>
    </source>
</reference>
<evidence type="ECO:0000256" key="1">
    <source>
        <dbReference type="SAM" id="Coils"/>
    </source>
</evidence>
<dbReference type="PIRSF" id="PIRSF028069">
    <property type="entry name" value="UCP028069"/>
    <property type="match status" value="1"/>
</dbReference>
<dbReference type="InterPro" id="IPR016866">
    <property type="entry name" value="UCP028069"/>
</dbReference>
<keyword evidence="2" id="KW-0732">Signal</keyword>
<accession>A0AAU7NWB6</accession>
<keyword evidence="1" id="KW-0175">Coiled coil</keyword>
<proteinExistence type="predicted"/>
<dbReference type="RefSeq" id="WP_349431957.1">
    <property type="nucleotide sequence ID" value="NZ_CP157743.1"/>
</dbReference>
<name>A0AAU7NWB6_9GAMM</name>
<dbReference type="KEGG" id="mech:Q9L42_003735"/>
<feature type="coiled-coil region" evidence="1">
    <location>
        <begin position="78"/>
        <end position="108"/>
    </location>
</feature>
<evidence type="ECO:0000256" key="2">
    <source>
        <dbReference type="SAM" id="SignalP"/>
    </source>
</evidence>
<gene>
    <name evidence="3" type="ORF">Q9L42_003735</name>
</gene>
<evidence type="ECO:0000313" key="3">
    <source>
        <dbReference type="EMBL" id="XBS21245.1"/>
    </source>
</evidence>
<sequence length="258" mass="29792">MTFSHRKPLLITIAAVVGLFSATLHSDPLSQAIQVETATNKAAIKSQQKIDALSEKTQKMLEQYRAATHQTKSLRTYNKHLKDLLNSQQQEKESLQRQLQEIETTQHEIVPLLLRMLDSLDKFIQLDMPFLREERQQRLAELKAMVVRADVSNAEKYRRIMEAYQIENEYGNTIEAYRAELELNGVTSSVDFLRLGRLALYYQRLDGSETGYWNKEQKKWQVLSSEYRNTIRNGLRIARKEAAPDLLTLPIPAVEASQ</sequence>
<protein>
    <submittedName>
        <fullName evidence="3">DUF3450 domain-containing protein</fullName>
    </submittedName>
</protein>
<dbReference type="AlphaFoldDB" id="A0AAU7NWB6"/>
<dbReference type="Pfam" id="PF11932">
    <property type="entry name" value="DUF3450"/>
    <property type="match status" value="1"/>
</dbReference>
<feature type="signal peptide" evidence="2">
    <location>
        <begin position="1"/>
        <end position="26"/>
    </location>
</feature>
<organism evidence="3 4">
    <name type="scientific">Methylomarinum roseum</name>
    <dbReference type="NCBI Taxonomy" id="3067653"/>
    <lineage>
        <taxon>Bacteria</taxon>
        <taxon>Pseudomonadati</taxon>
        <taxon>Pseudomonadota</taxon>
        <taxon>Gammaproteobacteria</taxon>
        <taxon>Methylococcales</taxon>
        <taxon>Methylococcaceae</taxon>
        <taxon>Methylomarinum</taxon>
    </lineage>
</organism>
<dbReference type="EMBL" id="CP157743">
    <property type="protein sequence ID" value="XBS21245.1"/>
    <property type="molecule type" value="Genomic_DNA"/>
</dbReference>